<evidence type="ECO:0000313" key="1">
    <source>
        <dbReference type="EMBL" id="OAM86972.1"/>
    </source>
</evidence>
<accession>A0A178IAB9</accession>
<dbReference type="EMBL" id="LRRQ01000190">
    <property type="protein sequence ID" value="OAM86972.1"/>
    <property type="molecule type" value="Genomic_DNA"/>
</dbReference>
<name>A0A178IAB9_9BACT</name>
<comment type="caution">
    <text evidence="1">The sequence shown here is derived from an EMBL/GenBank/DDBJ whole genome shotgun (WGS) entry which is preliminary data.</text>
</comment>
<dbReference type="AlphaFoldDB" id="A0A178IAB9"/>
<dbReference type="OrthoDB" id="926234at2"/>
<dbReference type="SUPFAM" id="SSF63829">
    <property type="entry name" value="Calcium-dependent phosphotriesterase"/>
    <property type="match status" value="1"/>
</dbReference>
<sequence length="295" mass="32644">MQPAAPIRHDFIAIDEGLNKIFRIDENRSSTEPVWHMSTGRTQVRDMQLIGGNRLLVSHNRGYSEIDLDTGEILVAVERFLGVTSARRQPDGSTLVAGVNLPNLPGVSLLELDAGHVTRRQVRYPGDYVRLIRQTPSHTLLMMCDTRLREADYLGNYLREIPVDGFAHMWKAVPLPDGRILASAGYGAFLVELDPAGRVLRKFGGRADVPAAVNPYFYATFQLLANGHIVLANWQGHGPGHGESGVQLLEFDADTQIVWQWSHPAFISSLQGVLVLDGLDTGRLHDERTGPMLPL</sequence>
<proteinExistence type="predicted"/>
<protein>
    <submittedName>
        <fullName evidence="1">Uncharacterized protein</fullName>
    </submittedName>
</protein>
<dbReference type="Proteomes" id="UP000078486">
    <property type="component" value="Unassembled WGS sequence"/>
</dbReference>
<dbReference type="STRING" id="1184151.AW736_25740"/>
<organism evidence="1 2">
    <name type="scientific">Termitidicoccus mucosus</name>
    <dbReference type="NCBI Taxonomy" id="1184151"/>
    <lineage>
        <taxon>Bacteria</taxon>
        <taxon>Pseudomonadati</taxon>
        <taxon>Verrucomicrobiota</taxon>
        <taxon>Opitutia</taxon>
        <taxon>Opitutales</taxon>
        <taxon>Opitutaceae</taxon>
        <taxon>Termitidicoccus</taxon>
    </lineage>
</organism>
<reference evidence="1 2" key="1">
    <citation type="submission" date="2016-01" db="EMBL/GenBank/DDBJ databases">
        <title>High potential of lignocellulose degradation of a new Verrucomicrobia species.</title>
        <authorList>
            <person name="Wang Y."/>
            <person name="Shi Y."/>
            <person name="Qiu Z."/>
            <person name="Liu S."/>
            <person name="Yang H."/>
        </authorList>
    </citation>
    <scope>NUCLEOTIDE SEQUENCE [LARGE SCALE GENOMIC DNA]</scope>
    <source>
        <strain evidence="1 2">TSB47</strain>
    </source>
</reference>
<gene>
    <name evidence="1" type="ORF">AW736_25740</name>
</gene>
<keyword evidence="2" id="KW-1185">Reference proteome</keyword>
<evidence type="ECO:0000313" key="2">
    <source>
        <dbReference type="Proteomes" id="UP000078486"/>
    </source>
</evidence>
<dbReference type="RefSeq" id="WP_068773145.1">
    <property type="nucleotide sequence ID" value="NZ_CP109796.1"/>
</dbReference>